<proteinExistence type="predicted"/>
<dbReference type="HOGENOM" id="CLU_2144876_0_0_6"/>
<organism evidence="2">
    <name type="scientific">Xanthomonas euvesicatoria pv. vesicatoria (strain 85-10)</name>
    <name type="common">Xanthomonas campestris pv. vesicatoria</name>
    <dbReference type="NCBI Taxonomy" id="316273"/>
    <lineage>
        <taxon>Bacteria</taxon>
        <taxon>Pseudomonadati</taxon>
        <taxon>Pseudomonadota</taxon>
        <taxon>Gammaproteobacteria</taxon>
        <taxon>Lysobacterales</taxon>
        <taxon>Lysobacteraceae</taxon>
        <taxon>Xanthomonas</taxon>
    </lineage>
</organism>
<evidence type="ECO:0000313" key="1">
    <source>
        <dbReference type="EMBL" id="CAJ25930.1"/>
    </source>
</evidence>
<evidence type="ECO:0000313" key="2">
    <source>
        <dbReference type="Proteomes" id="UP000007069"/>
    </source>
</evidence>
<name>Q3BMT3_XANE5</name>
<sequence>MPRCSVNARSIVGCGDAESMLRRRYEAMLLIQFIGRPRAYSSIDSLLSRLRSLAMRAAEPALVGEFHSAKDQGAVTSRNPHLCGRCLQAAWRTDDAQWIEPSAGNALDRDAL</sequence>
<gene>
    <name evidence="1" type="ordered locus">XCV4199</name>
</gene>
<reference evidence="1 2" key="1">
    <citation type="journal article" date="2005" name="J. Bacteriol.">
        <title>Insights into genome plasticity and pathogenicity of the plant pathogenic Bacterium Xanthomonas campestris pv. vesicatoria revealed by the complete genome sequence.</title>
        <authorList>
            <person name="Thieme F."/>
            <person name="Koebnik R."/>
            <person name="Bekel T."/>
            <person name="Berger C."/>
            <person name="Boch J."/>
            <person name="Buettner D."/>
            <person name="Caldana C."/>
            <person name="Gaigalat L."/>
            <person name="Goesmann A."/>
            <person name="Kay S."/>
            <person name="Kirchner O."/>
            <person name="Lanz C."/>
            <person name="Linke B."/>
            <person name="McHardy A.C."/>
            <person name="Meyer F."/>
            <person name="Mittenhuber G."/>
            <person name="Nies D.H."/>
            <person name="Niesbach-Kloesgen U."/>
            <person name="Patschkowski T."/>
            <person name="Rueckert C."/>
            <person name="Rupp O."/>
            <person name="Schneicker S."/>
            <person name="Schuster S.C."/>
            <person name="Vorhoelter F.J."/>
            <person name="Weber E."/>
            <person name="Puehler A."/>
            <person name="Bonas U."/>
            <person name="Bartels D."/>
            <person name="Kaiser O."/>
        </authorList>
    </citation>
    <scope>NUCLEOTIDE SEQUENCE [LARGE SCALE GENOMIC DNA]</scope>
    <source>
        <strain evidence="1 2">85-10</strain>
    </source>
</reference>
<dbReference type="KEGG" id="xcv:XCV4199"/>
<accession>Q3BMT3</accession>
<dbReference type="EMBL" id="AM039952">
    <property type="protein sequence ID" value="CAJ25930.1"/>
    <property type="molecule type" value="Genomic_DNA"/>
</dbReference>
<dbReference type="Proteomes" id="UP000007069">
    <property type="component" value="Chromosome"/>
</dbReference>
<dbReference type="AlphaFoldDB" id="Q3BMT3"/>
<protein>
    <submittedName>
        <fullName evidence="1">Uncharacterized protein</fullName>
    </submittedName>
</protein>